<protein>
    <recommendedName>
        <fullName evidence="5">Rho-GAP domain-containing protein</fullName>
    </recommendedName>
</protein>
<dbReference type="PANTHER" id="PTHR11200:SF240">
    <property type="entry name" value="INOSITOL POLYPHOSPHATE 5-PHOSPHATASE C9G1.10C-RELATED"/>
    <property type="match status" value="1"/>
</dbReference>
<gene>
    <name evidence="6" type="ORF">SteCoe_4303</name>
</gene>
<proteinExistence type="predicted"/>
<dbReference type="GO" id="GO:0007165">
    <property type="term" value="P:signal transduction"/>
    <property type="evidence" value="ECO:0007669"/>
    <property type="project" value="InterPro"/>
</dbReference>
<keyword evidence="4" id="KW-0968">Cytoplasmic vesicle</keyword>
<dbReference type="PROSITE" id="PS50238">
    <property type="entry name" value="RHOGAP"/>
    <property type="match status" value="1"/>
</dbReference>
<organism evidence="6 7">
    <name type="scientific">Stentor coeruleus</name>
    <dbReference type="NCBI Taxonomy" id="5963"/>
    <lineage>
        <taxon>Eukaryota</taxon>
        <taxon>Sar</taxon>
        <taxon>Alveolata</taxon>
        <taxon>Ciliophora</taxon>
        <taxon>Postciliodesmatophora</taxon>
        <taxon>Heterotrichea</taxon>
        <taxon>Heterotrichida</taxon>
        <taxon>Stentoridae</taxon>
        <taxon>Stentor</taxon>
    </lineage>
</organism>
<dbReference type="AlphaFoldDB" id="A0A1R2CV32"/>
<dbReference type="EMBL" id="MPUH01000053">
    <property type="protein sequence ID" value="OMJ92854.1"/>
    <property type="molecule type" value="Genomic_DNA"/>
</dbReference>
<dbReference type="SUPFAM" id="SSF48350">
    <property type="entry name" value="GTPase activation domain, GAP"/>
    <property type="match status" value="1"/>
</dbReference>
<comment type="subcellular location">
    <subcellularLocation>
        <location evidence="2">Cytoplasmic vesicle</location>
        <location evidence="2">Phagosome membrane</location>
    </subcellularLocation>
    <subcellularLocation>
        <location evidence="1">Early endosome membrane</location>
    </subcellularLocation>
</comment>
<dbReference type="SMART" id="SM00128">
    <property type="entry name" value="IPPc"/>
    <property type="match status" value="1"/>
</dbReference>
<dbReference type="Gene3D" id="1.10.555.10">
    <property type="entry name" value="Rho GTPase activation protein"/>
    <property type="match status" value="1"/>
</dbReference>
<dbReference type="OrthoDB" id="312492at2759"/>
<dbReference type="Pfam" id="PF21310">
    <property type="entry name" value="OCRL-like_ASH"/>
    <property type="match status" value="1"/>
</dbReference>
<reference evidence="6 7" key="1">
    <citation type="submission" date="2016-11" db="EMBL/GenBank/DDBJ databases">
        <title>The macronuclear genome of Stentor coeruleus: a giant cell with tiny introns.</title>
        <authorList>
            <person name="Slabodnick M."/>
            <person name="Ruby J.G."/>
            <person name="Reiff S.B."/>
            <person name="Swart E.C."/>
            <person name="Gosai S."/>
            <person name="Prabakaran S."/>
            <person name="Witkowska E."/>
            <person name="Larue G.E."/>
            <person name="Fisher S."/>
            <person name="Freeman R.M."/>
            <person name="Gunawardena J."/>
            <person name="Chu W."/>
            <person name="Stover N.A."/>
            <person name="Gregory B.D."/>
            <person name="Nowacki M."/>
            <person name="Derisi J."/>
            <person name="Roy S.W."/>
            <person name="Marshall W.F."/>
            <person name="Sood P."/>
        </authorList>
    </citation>
    <scope>NUCLEOTIDE SEQUENCE [LARGE SCALE GENOMIC DNA]</scope>
    <source>
        <strain evidence="6">WM001</strain>
    </source>
</reference>
<dbReference type="SUPFAM" id="SSF56219">
    <property type="entry name" value="DNase I-like"/>
    <property type="match status" value="1"/>
</dbReference>
<dbReference type="GO" id="GO:0046856">
    <property type="term" value="P:phosphatidylinositol dephosphorylation"/>
    <property type="evidence" value="ECO:0007669"/>
    <property type="project" value="InterPro"/>
</dbReference>
<evidence type="ECO:0000313" key="6">
    <source>
        <dbReference type="EMBL" id="OMJ92854.1"/>
    </source>
</evidence>
<dbReference type="InterPro" id="IPR000198">
    <property type="entry name" value="RhoGAP_dom"/>
</dbReference>
<dbReference type="InterPro" id="IPR013783">
    <property type="entry name" value="Ig-like_fold"/>
</dbReference>
<dbReference type="InterPro" id="IPR036691">
    <property type="entry name" value="Endo/exonu/phosph_ase_sf"/>
</dbReference>
<dbReference type="InterPro" id="IPR008936">
    <property type="entry name" value="Rho_GTPase_activation_prot"/>
</dbReference>
<sequence>MESIKSVLRNSEEISNCYPGRVKIESEFKNCYLCIVKNKAFVYEQAFFIIRAKTVFRKPKIVVLFPLTIEMHIIPKDEMFAITWGNADKQLCEFNATDEAIKTFTTILNDYPRYQQEPFYLGCSHHKWVWFYQESIPVALHSPCLITKRPNSSSLLIDHYGKIPMEAYVSTQLQDKQNEFTTSHDFTIAVLTWNAGGYFPKTNKLREWFLCQNRKYDEPIEAPHIIVIGLQEMCELTKLRGDSIREQEWVNYFSAELLEIFSPDTYENVCQSSLVGLLSIIFIKRSISSLVKNISTFQVKLGLKGFTGNKGAIAYRFSILCSTFCFINVHLAPHKQNFKLRNDNINTISRTIKFSLPNDVSYSIFEHDHIFWFGDLNYRIDSISAGDIIKYISKNEIQLCLEKDQLIYAMRSLNLFPDFREGEITFLPTFKYMIGSNQHNVRREPAWCDRVLWKGSATLNRYSSCDSIQVSDHKPVFSNFSVKVLKTDTSKLRELRSKIYQEIDDLHHKYMPKARISKTKLIFDEIRYKFLYKDSFEITNIGSSRLVYELISDKWLSCSPVTYNLAQQETVEIFVQISIDINYLRTQRLKLGSLTKFIRVLVKNGSEYLIEIEANVKDSFIGYSCEDLCRLWPSISLPLLPQPLIRIVEYLRKNAIGMKNVFEVKFDSLLLAHTIKLIDSDKQFDEIVTISSVVHVLLEFLKTLEKPIIDGEFVDTKINMMHIIGFSMVKHQVLDLMNPANVECLRYIVEMLKSLVGINHGVTSCYLANKMYKVFFQAKDLPQDKKKNRVLFLEMLIST</sequence>
<evidence type="ECO:0000256" key="4">
    <source>
        <dbReference type="ARBA" id="ARBA00023329"/>
    </source>
</evidence>
<evidence type="ECO:0000256" key="2">
    <source>
        <dbReference type="ARBA" id="ARBA00004580"/>
    </source>
</evidence>
<evidence type="ECO:0000259" key="5">
    <source>
        <dbReference type="PROSITE" id="PS50238"/>
    </source>
</evidence>
<accession>A0A1R2CV32</accession>
<comment type="caution">
    <text evidence="6">The sequence shown here is derived from an EMBL/GenBank/DDBJ whole genome shotgun (WGS) entry which is preliminary data.</text>
</comment>
<dbReference type="InterPro" id="IPR000300">
    <property type="entry name" value="IPPc"/>
</dbReference>
<evidence type="ECO:0000256" key="1">
    <source>
        <dbReference type="ARBA" id="ARBA00004146"/>
    </source>
</evidence>
<dbReference type="InterPro" id="IPR048869">
    <property type="entry name" value="OCRL-1_2_ASH"/>
</dbReference>
<dbReference type="InterPro" id="IPR046985">
    <property type="entry name" value="IP5"/>
</dbReference>
<evidence type="ECO:0000313" key="7">
    <source>
        <dbReference type="Proteomes" id="UP000187209"/>
    </source>
</evidence>
<name>A0A1R2CV32_9CILI</name>
<dbReference type="GO" id="GO:0004439">
    <property type="term" value="F:phosphatidylinositol-4,5-bisphosphate 5-phosphatase activity"/>
    <property type="evidence" value="ECO:0007669"/>
    <property type="project" value="TreeGrafter"/>
</dbReference>
<feature type="domain" description="Rho-GAP" evidence="5">
    <location>
        <begin position="626"/>
        <end position="799"/>
    </location>
</feature>
<dbReference type="Gene3D" id="2.60.40.10">
    <property type="entry name" value="Immunoglobulins"/>
    <property type="match status" value="1"/>
</dbReference>
<evidence type="ECO:0000256" key="3">
    <source>
        <dbReference type="ARBA" id="ARBA00022753"/>
    </source>
</evidence>
<keyword evidence="7" id="KW-1185">Reference proteome</keyword>
<dbReference type="PANTHER" id="PTHR11200">
    <property type="entry name" value="INOSITOL 5-PHOSPHATASE"/>
    <property type="match status" value="1"/>
</dbReference>
<dbReference type="Proteomes" id="UP000187209">
    <property type="component" value="Unassembled WGS sequence"/>
</dbReference>
<dbReference type="GO" id="GO:0031901">
    <property type="term" value="C:early endosome membrane"/>
    <property type="evidence" value="ECO:0007669"/>
    <property type="project" value="UniProtKB-SubCell"/>
</dbReference>
<dbReference type="Gene3D" id="3.60.10.10">
    <property type="entry name" value="Endonuclease/exonuclease/phosphatase"/>
    <property type="match status" value="1"/>
</dbReference>
<dbReference type="Pfam" id="PF00620">
    <property type="entry name" value="RhoGAP"/>
    <property type="match status" value="1"/>
</dbReference>
<dbReference type="GO" id="GO:0030670">
    <property type="term" value="C:phagocytic vesicle membrane"/>
    <property type="evidence" value="ECO:0007669"/>
    <property type="project" value="UniProtKB-SubCell"/>
</dbReference>
<keyword evidence="3" id="KW-0967">Endosome</keyword>
<dbReference type="Pfam" id="PF22669">
    <property type="entry name" value="Exo_endo_phos2"/>
    <property type="match status" value="1"/>
</dbReference>